<keyword evidence="1" id="KW-0175">Coiled coil</keyword>
<dbReference type="Pfam" id="PF13166">
    <property type="entry name" value="AAA_13"/>
    <property type="match status" value="1"/>
</dbReference>
<organism evidence="3 4">
    <name type="scientific">Corynebacterium glaucum</name>
    <dbReference type="NCBI Taxonomy" id="187491"/>
    <lineage>
        <taxon>Bacteria</taxon>
        <taxon>Bacillati</taxon>
        <taxon>Actinomycetota</taxon>
        <taxon>Actinomycetes</taxon>
        <taxon>Mycobacteriales</taxon>
        <taxon>Corynebacteriaceae</taxon>
        <taxon>Corynebacterium</taxon>
    </lineage>
</organism>
<dbReference type="AlphaFoldDB" id="A0A1Q2HY53"/>
<sequence length="699" mass="79038">MEAAEADGIKPIVLIGQQVTRTQEIEKIKAEITELEEKYDDGEARLSRSTADKDKQLSLIKETLSAQGAHSSWKARLVKIDPHRRPNLTSKRIGEIRSTAKPNTSLDLLYKQFDSLLDEYRDLDGSGEVSLECPKIELPGNLREIKALLDHTISPGAEEREGRTRELNAIGVEDHATLRRKLRETFALENQFCAECYQELDKHYRSRIRSLIQMELEERDKHELGRRARGLRTRPISPLVLTELHVNRLPGAAEFNEKIAACNKLLDQINEKLEYKVGNPNVRVDFDLQEISSVFEDAQLARNNLQQAVVEWNRSVRSVNKSRQRLYDLNDQIARLEIDGVNETLVPLEWETMQLRTEVDKLKRDMYRLESRKAELEAANLDSAEAAAKINALLNRVFGASAIRLEPSETGYIVVNRDRSLSPAHLSTGERNILALCYFFVSLSERKGYDEPLDGAHLIVLDDPISSFDFDNRYGVVSLIQEALGRVFDGNSDSRAIILTHDITAAIDLEKVVNKLLNGQNVSVELKGQELARAHFASYDLYQGLLEKMYLYAFGESGGLNADGSSTHAAPSANEVRRVWEAFTHFEVGENLTDASTSESVLEHIKAVSPHAERFVKRFPGRVFVNTDSHSRNQFLALNLTLAPALSERNYHQYVEETLLMMHAISSVHIPARLRIEELERADIQNVLDSRLKQLSGVA</sequence>
<dbReference type="InterPro" id="IPR026866">
    <property type="entry name" value="CR006_AAA"/>
</dbReference>
<dbReference type="SUPFAM" id="SSF52540">
    <property type="entry name" value="P-loop containing nucleoside triphosphate hydrolases"/>
    <property type="match status" value="1"/>
</dbReference>
<feature type="domain" description="Protein CR006 P-loop" evidence="2">
    <location>
        <begin position="252"/>
        <end position="637"/>
    </location>
</feature>
<feature type="coiled-coil region" evidence="1">
    <location>
        <begin position="319"/>
        <end position="396"/>
    </location>
</feature>
<reference evidence="3 4" key="1">
    <citation type="submission" date="2016-12" db="EMBL/GenBank/DDBJ databases">
        <authorList>
            <person name="Song W.-J."/>
            <person name="Kurnit D.M."/>
        </authorList>
    </citation>
    <scope>NUCLEOTIDE SEQUENCE [LARGE SCALE GENOMIC DNA]</scope>
    <source>
        <strain evidence="3 4">DSM 30827</strain>
    </source>
</reference>
<keyword evidence="4" id="KW-1185">Reference proteome</keyword>
<gene>
    <name evidence="3" type="ORF">CGLAU_09000</name>
</gene>
<protein>
    <recommendedName>
        <fullName evidence="2">Protein CR006 P-loop domain-containing protein</fullName>
    </recommendedName>
</protein>
<evidence type="ECO:0000313" key="4">
    <source>
        <dbReference type="Proteomes" id="UP000217209"/>
    </source>
</evidence>
<accession>A0A1Q2HY53</accession>
<name>A0A1Q2HY53_9CORY</name>
<dbReference type="Gene3D" id="3.40.50.300">
    <property type="entry name" value="P-loop containing nucleotide triphosphate hydrolases"/>
    <property type="match status" value="1"/>
</dbReference>
<evidence type="ECO:0000259" key="2">
    <source>
        <dbReference type="Pfam" id="PF13166"/>
    </source>
</evidence>
<evidence type="ECO:0000313" key="3">
    <source>
        <dbReference type="EMBL" id="AQQ15753.1"/>
    </source>
</evidence>
<dbReference type="EMBL" id="CP019688">
    <property type="protein sequence ID" value="AQQ15753.1"/>
    <property type="molecule type" value="Genomic_DNA"/>
</dbReference>
<dbReference type="KEGG" id="cgv:CGLAU_09000"/>
<dbReference type="Proteomes" id="UP000217209">
    <property type="component" value="Chromosome"/>
</dbReference>
<evidence type="ECO:0000256" key="1">
    <source>
        <dbReference type="SAM" id="Coils"/>
    </source>
</evidence>
<proteinExistence type="predicted"/>
<dbReference type="InterPro" id="IPR027417">
    <property type="entry name" value="P-loop_NTPase"/>
</dbReference>
<feature type="coiled-coil region" evidence="1">
    <location>
        <begin position="18"/>
        <end position="52"/>
    </location>
</feature>